<dbReference type="OrthoDB" id="10464306at2759"/>
<protein>
    <submittedName>
        <fullName evidence="1">Uncharacterized protein</fullName>
    </submittedName>
</protein>
<dbReference type="AlphaFoldDB" id="A0A9D3ZRB0"/>
<evidence type="ECO:0000313" key="1">
    <source>
        <dbReference type="EMBL" id="KAH1057608.1"/>
    </source>
</evidence>
<dbReference type="Proteomes" id="UP000828251">
    <property type="component" value="Unassembled WGS sequence"/>
</dbReference>
<dbReference type="EMBL" id="JAIQCV010000010">
    <property type="protein sequence ID" value="KAH1057608.1"/>
    <property type="molecule type" value="Genomic_DNA"/>
</dbReference>
<gene>
    <name evidence="1" type="ORF">J1N35_035673</name>
</gene>
<evidence type="ECO:0000313" key="2">
    <source>
        <dbReference type="Proteomes" id="UP000828251"/>
    </source>
</evidence>
<comment type="caution">
    <text evidence="1">The sequence shown here is derived from an EMBL/GenBank/DDBJ whole genome shotgun (WGS) entry which is preliminary data.</text>
</comment>
<sequence>MATLLRNVGVRIQFDFGDLIFTEICRHAEKATKKYEKMPLELKFSHKWLEADMLS</sequence>
<proteinExistence type="predicted"/>
<name>A0A9D3ZRB0_9ROSI</name>
<reference evidence="1 2" key="1">
    <citation type="journal article" date="2021" name="Plant Biotechnol. J.">
        <title>Multi-omics assisted identification of the key and species-specific regulatory components of drought-tolerant mechanisms in Gossypium stocksii.</title>
        <authorList>
            <person name="Yu D."/>
            <person name="Ke L."/>
            <person name="Zhang D."/>
            <person name="Wu Y."/>
            <person name="Sun Y."/>
            <person name="Mei J."/>
            <person name="Sun J."/>
            <person name="Sun Y."/>
        </authorList>
    </citation>
    <scope>NUCLEOTIDE SEQUENCE [LARGE SCALE GENOMIC DNA]</scope>
    <source>
        <strain evidence="2">cv. E1</strain>
        <tissue evidence="1">Leaf</tissue>
    </source>
</reference>
<accession>A0A9D3ZRB0</accession>
<organism evidence="1 2">
    <name type="scientific">Gossypium stocksii</name>
    <dbReference type="NCBI Taxonomy" id="47602"/>
    <lineage>
        <taxon>Eukaryota</taxon>
        <taxon>Viridiplantae</taxon>
        <taxon>Streptophyta</taxon>
        <taxon>Embryophyta</taxon>
        <taxon>Tracheophyta</taxon>
        <taxon>Spermatophyta</taxon>
        <taxon>Magnoliopsida</taxon>
        <taxon>eudicotyledons</taxon>
        <taxon>Gunneridae</taxon>
        <taxon>Pentapetalae</taxon>
        <taxon>rosids</taxon>
        <taxon>malvids</taxon>
        <taxon>Malvales</taxon>
        <taxon>Malvaceae</taxon>
        <taxon>Malvoideae</taxon>
        <taxon>Gossypium</taxon>
    </lineage>
</organism>
<keyword evidence="2" id="KW-1185">Reference proteome</keyword>